<evidence type="ECO:0000256" key="1">
    <source>
        <dbReference type="ARBA" id="ARBA00022729"/>
    </source>
</evidence>
<feature type="domain" description="Glycosyl hydrolase-like 10" evidence="2">
    <location>
        <begin position="144"/>
        <end position="286"/>
    </location>
</feature>
<dbReference type="SUPFAM" id="SSF51445">
    <property type="entry name" value="(Trans)glycosidases"/>
    <property type="match status" value="1"/>
</dbReference>
<evidence type="ECO:0000259" key="2">
    <source>
        <dbReference type="Pfam" id="PF02638"/>
    </source>
</evidence>
<dbReference type="Proteomes" id="UP000729733">
    <property type="component" value="Unassembled WGS sequence"/>
</dbReference>
<dbReference type="InterPro" id="IPR003790">
    <property type="entry name" value="GHL10"/>
</dbReference>
<organism evidence="3 4">
    <name type="scientific">Waterburya agarophytonicola KI4</name>
    <dbReference type="NCBI Taxonomy" id="2874699"/>
    <lineage>
        <taxon>Bacteria</taxon>
        <taxon>Bacillati</taxon>
        <taxon>Cyanobacteriota</taxon>
        <taxon>Cyanophyceae</taxon>
        <taxon>Pleurocapsales</taxon>
        <taxon>Hyellaceae</taxon>
        <taxon>Waterburya</taxon>
        <taxon>Waterburya agarophytonicola</taxon>
    </lineage>
</organism>
<evidence type="ECO:0000313" key="3">
    <source>
        <dbReference type="EMBL" id="MCC0177955.1"/>
    </source>
</evidence>
<keyword evidence="4" id="KW-1185">Reference proteome</keyword>
<gene>
    <name evidence="3" type="ORF">I4641_13300</name>
</gene>
<dbReference type="Gene3D" id="3.20.20.80">
    <property type="entry name" value="Glycosidases"/>
    <property type="match status" value="1"/>
</dbReference>
<proteinExistence type="predicted"/>
<sequence>MGRVDKKLVSGSKQQNYLSQYSPILLAILEKIAKSQSTKLLATTLIAFTSLLIPGGIKSSEAAVGPYCQFAPEEVEAKEKLLKATLADRNNSTTAGEYDAIVQKHTEMLQLCRSQTWPEDQAVWLRLYPCDTSPGSIDYVLDRIINLGYNKIHLEVFYDSQVLLPPDDNPTPWTSVVRSPGQENIDLLQQTIDKAHQRGLKVYAWLFTMNFGYTYAQRPDRQSALARNGTGKDSLTFVHDRSQAYIDPYSRQAQTDYYNLVQAVLKREPDGILFDYVRYPRGDGGQSYVHNVRDLWIYSESSLNALYNRASNKKGLAVIKKYIDTGNLTISDLKAIDLKYPKQANARWQGRRNFPEPEATIESRLNALTKDLWFFSVAHAAQGVIDFLSFAAQPAKNRNLPAGAVFFPDANRLVGTTAFDSRLQAWDKFPADLEWHPMAYAVCEGKTDCVTDQVKTVLQTADPATRVNPAVAGVWGKTYRDHPSLEAQIEALRKATPEVNSISHFSYAWQEPNRDRQRKSCNFL</sequence>
<dbReference type="RefSeq" id="WP_229641021.1">
    <property type="nucleotide sequence ID" value="NZ_JADWDC010000032.1"/>
</dbReference>
<dbReference type="InterPro" id="IPR017853">
    <property type="entry name" value="GH"/>
</dbReference>
<dbReference type="AlphaFoldDB" id="A0A964FFM3"/>
<evidence type="ECO:0000313" key="4">
    <source>
        <dbReference type="Proteomes" id="UP000729733"/>
    </source>
</evidence>
<dbReference type="Pfam" id="PF02638">
    <property type="entry name" value="GHL10"/>
    <property type="match status" value="1"/>
</dbReference>
<comment type="caution">
    <text evidence="3">The sequence shown here is derived from an EMBL/GenBank/DDBJ whole genome shotgun (WGS) entry which is preliminary data.</text>
</comment>
<accession>A0A964FFM3</accession>
<dbReference type="PANTHER" id="PTHR43405:SF1">
    <property type="entry name" value="GLYCOSYL HYDROLASE DIGH"/>
    <property type="match status" value="1"/>
</dbReference>
<dbReference type="InterPro" id="IPR052177">
    <property type="entry name" value="Divisome_Glycosyl_Hydrolase"/>
</dbReference>
<keyword evidence="1" id="KW-0732">Signal</keyword>
<name>A0A964FFM3_9CYAN</name>
<protein>
    <submittedName>
        <fullName evidence="3">Family 10 glycosylhydrolase</fullName>
    </submittedName>
</protein>
<dbReference type="PANTHER" id="PTHR43405">
    <property type="entry name" value="GLYCOSYL HYDROLASE DIGH"/>
    <property type="match status" value="1"/>
</dbReference>
<dbReference type="EMBL" id="JADWDC010000032">
    <property type="protein sequence ID" value="MCC0177955.1"/>
    <property type="molecule type" value="Genomic_DNA"/>
</dbReference>
<dbReference type="CDD" id="cd00551">
    <property type="entry name" value="AmyAc_family"/>
    <property type="match status" value="1"/>
</dbReference>
<reference evidence="3" key="1">
    <citation type="journal article" date="2021" name="Antonie Van Leeuwenhoek">
        <title>Draft genome and description of Waterburya agarophytonicola gen. nov. sp. nov. (Pleurocapsales, Cyanobacteria): a seaweed symbiont.</title>
        <authorList>
            <person name="Bonthond G."/>
            <person name="Shalygin S."/>
            <person name="Bayer T."/>
            <person name="Weinberger F."/>
        </authorList>
    </citation>
    <scope>NUCLEOTIDE SEQUENCE</scope>
    <source>
        <strain evidence="3">KI4</strain>
    </source>
</reference>